<dbReference type="Proteomes" id="UP000197418">
    <property type="component" value="Chromosome"/>
</dbReference>
<dbReference type="EMBL" id="CP015102">
    <property type="protein sequence ID" value="ASJ06529.1"/>
    <property type="molecule type" value="Genomic_DNA"/>
</dbReference>
<dbReference type="RefSeq" id="WP_088853787.1">
    <property type="nucleotide sequence ID" value="NZ_CP015102.1"/>
</dbReference>
<sequence length="136" mass="15443">MKLEKITLRNELFWKTGVAYLVLSVVLLAVEVMRGDTLFSLPNVFVGVVFIVMANRFRAVKLECDAETFFLIPDYSTSSVILKDSGGQVFLKRSFPLFEAEEIETPCGTVKIQAITHRFGKIELVIWKENKKITLP</sequence>
<dbReference type="AlphaFoldDB" id="A0A218P6X4"/>
<feature type="transmembrane region" description="Helical" evidence="1">
    <location>
        <begin position="39"/>
        <end position="57"/>
    </location>
</feature>
<dbReference type="GeneID" id="33315382"/>
<feature type="transmembrane region" description="Helical" evidence="1">
    <location>
        <begin position="12"/>
        <end position="33"/>
    </location>
</feature>
<accession>A0A218P6X4</accession>
<dbReference type="KEGG" id="tpaf:A3L08_03885"/>
<gene>
    <name evidence="2" type="ORF">A3L08_03885</name>
</gene>
<evidence type="ECO:0000256" key="1">
    <source>
        <dbReference type="SAM" id="Phobius"/>
    </source>
</evidence>
<keyword evidence="3" id="KW-1185">Reference proteome</keyword>
<evidence type="ECO:0000313" key="3">
    <source>
        <dbReference type="Proteomes" id="UP000197418"/>
    </source>
</evidence>
<evidence type="ECO:0000313" key="2">
    <source>
        <dbReference type="EMBL" id="ASJ06529.1"/>
    </source>
</evidence>
<dbReference type="OrthoDB" id="94130at2157"/>
<reference evidence="2 3" key="1">
    <citation type="submission" date="2016-04" db="EMBL/GenBank/DDBJ databases">
        <title>Complete genome sequence of Thermococcus pacificus type strain P4.</title>
        <authorList>
            <person name="Oger P.M."/>
        </authorList>
    </citation>
    <scope>NUCLEOTIDE SEQUENCE [LARGE SCALE GENOMIC DNA]</scope>
    <source>
        <strain evidence="2 3">P-4</strain>
    </source>
</reference>
<proteinExistence type="predicted"/>
<organism evidence="2 3">
    <name type="scientific">Thermococcus pacificus</name>
    <dbReference type="NCBI Taxonomy" id="71998"/>
    <lineage>
        <taxon>Archaea</taxon>
        <taxon>Methanobacteriati</taxon>
        <taxon>Methanobacteriota</taxon>
        <taxon>Thermococci</taxon>
        <taxon>Thermococcales</taxon>
        <taxon>Thermococcaceae</taxon>
        <taxon>Thermococcus</taxon>
    </lineage>
</organism>
<protein>
    <submittedName>
        <fullName evidence="2">Uncharacterized protein</fullName>
    </submittedName>
</protein>
<keyword evidence="1" id="KW-0812">Transmembrane</keyword>
<keyword evidence="1" id="KW-1133">Transmembrane helix</keyword>
<keyword evidence="1" id="KW-0472">Membrane</keyword>
<name>A0A218P6X4_9EURY</name>